<dbReference type="SUPFAM" id="SSF47986">
    <property type="entry name" value="DEATH domain"/>
    <property type="match status" value="1"/>
</dbReference>
<evidence type="ECO:0000256" key="6">
    <source>
        <dbReference type="ARBA" id="ARBA00022703"/>
    </source>
</evidence>
<dbReference type="Gene3D" id="3.40.50.300">
    <property type="entry name" value="P-loop containing nucleotide triphosphate hydrolases"/>
    <property type="match status" value="1"/>
</dbReference>
<dbReference type="InterPro" id="IPR007111">
    <property type="entry name" value="NACHT_NTPase"/>
</dbReference>
<dbReference type="Proteomes" id="UP000694569">
    <property type="component" value="Unplaced"/>
</dbReference>
<keyword evidence="9" id="KW-0067">ATP-binding</keyword>
<keyword evidence="3" id="KW-0963">Cytoplasm</keyword>
<evidence type="ECO:0000256" key="9">
    <source>
        <dbReference type="ARBA" id="ARBA00022840"/>
    </source>
</evidence>
<dbReference type="GO" id="GO:0042981">
    <property type="term" value="P:regulation of apoptotic process"/>
    <property type="evidence" value="ECO:0007669"/>
    <property type="project" value="InterPro"/>
</dbReference>
<evidence type="ECO:0000256" key="11">
    <source>
        <dbReference type="ARBA" id="ARBA00023198"/>
    </source>
</evidence>
<dbReference type="GO" id="GO:0005524">
    <property type="term" value="F:ATP binding"/>
    <property type="evidence" value="ECO:0007669"/>
    <property type="project" value="UniProtKB-KW"/>
</dbReference>
<dbReference type="GO" id="GO:0045087">
    <property type="term" value="P:innate immune response"/>
    <property type="evidence" value="ECO:0007669"/>
    <property type="project" value="UniProtKB-KW"/>
</dbReference>
<dbReference type="GO" id="GO:0016045">
    <property type="term" value="P:detection of bacterium"/>
    <property type="evidence" value="ECO:0007669"/>
    <property type="project" value="TreeGrafter"/>
</dbReference>
<evidence type="ECO:0000256" key="1">
    <source>
        <dbReference type="ARBA" id="ARBA00004514"/>
    </source>
</evidence>
<organism evidence="15 16">
    <name type="scientific">Leptobrachium leishanense</name>
    <name type="common">Leishan spiny toad</name>
    <dbReference type="NCBI Taxonomy" id="445787"/>
    <lineage>
        <taxon>Eukaryota</taxon>
        <taxon>Metazoa</taxon>
        <taxon>Chordata</taxon>
        <taxon>Craniata</taxon>
        <taxon>Vertebrata</taxon>
        <taxon>Euteleostomi</taxon>
        <taxon>Amphibia</taxon>
        <taxon>Batrachia</taxon>
        <taxon>Anura</taxon>
        <taxon>Pelobatoidea</taxon>
        <taxon>Megophryidae</taxon>
        <taxon>Leptobrachium</taxon>
    </lineage>
</organism>
<dbReference type="InterPro" id="IPR042220">
    <property type="entry name" value="NLRC4"/>
</dbReference>
<dbReference type="Pfam" id="PF05729">
    <property type="entry name" value="NACHT"/>
    <property type="match status" value="1"/>
</dbReference>
<keyword evidence="16" id="KW-1185">Reference proteome</keyword>
<evidence type="ECO:0000313" key="15">
    <source>
        <dbReference type="Ensembl" id="ENSLLEP00000047486.1"/>
    </source>
</evidence>
<dbReference type="Gene3D" id="1.10.1900.50">
    <property type="match status" value="1"/>
</dbReference>
<dbReference type="Ensembl" id="ENSLLET00000049344.1">
    <property type="protein sequence ID" value="ENSLLEP00000047486.1"/>
    <property type="gene ID" value="ENSLLEG00000029987.1"/>
</dbReference>
<evidence type="ECO:0000256" key="7">
    <source>
        <dbReference type="ARBA" id="ARBA00022737"/>
    </source>
</evidence>
<dbReference type="InterPro" id="IPR011029">
    <property type="entry name" value="DEATH-like_dom_sf"/>
</dbReference>
<evidence type="ECO:0000256" key="2">
    <source>
        <dbReference type="ARBA" id="ARBA00015338"/>
    </source>
</evidence>
<keyword evidence="7" id="KW-0677">Repeat</keyword>
<evidence type="ECO:0000259" key="14">
    <source>
        <dbReference type="PROSITE" id="PS50837"/>
    </source>
</evidence>
<dbReference type="GO" id="GO:0006915">
    <property type="term" value="P:apoptotic process"/>
    <property type="evidence" value="ECO:0007669"/>
    <property type="project" value="UniProtKB-KW"/>
</dbReference>
<evidence type="ECO:0000256" key="10">
    <source>
        <dbReference type="ARBA" id="ARBA00022859"/>
    </source>
</evidence>
<dbReference type="Gene3D" id="1.10.533.10">
    <property type="entry name" value="Death Domain, Fas"/>
    <property type="match status" value="1"/>
</dbReference>
<dbReference type="Gene3D" id="3.80.10.10">
    <property type="entry name" value="Ribonuclease Inhibitor"/>
    <property type="match status" value="1"/>
</dbReference>
<keyword evidence="10" id="KW-0391">Immunity</keyword>
<keyword evidence="5" id="KW-0433">Leucine-rich repeat</keyword>
<dbReference type="SUPFAM" id="SSF52047">
    <property type="entry name" value="RNI-like"/>
    <property type="match status" value="1"/>
</dbReference>
<keyword evidence="11" id="KW-0395">Inflammatory response</keyword>
<comment type="subcellular location">
    <subcellularLocation>
        <location evidence="1">Cytoplasm</location>
        <location evidence="1">Cytosol</location>
    </subcellularLocation>
</comment>
<evidence type="ECO:0000256" key="3">
    <source>
        <dbReference type="ARBA" id="ARBA00022490"/>
    </source>
</evidence>
<gene>
    <name evidence="15" type="primary">NLRC4</name>
</gene>
<protein>
    <recommendedName>
        <fullName evidence="2">NLR family CARD domain-containing protein 4</fullName>
    </recommendedName>
    <alternativeName>
        <fullName evidence="12">Ice protease-activating factor</fullName>
    </alternativeName>
</protein>
<dbReference type="PROSITE" id="PS50837">
    <property type="entry name" value="NACHT"/>
    <property type="match status" value="1"/>
</dbReference>
<dbReference type="GO" id="GO:0006954">
    <property type="term" value="P:inflammatory response"/>
    <property type="evidence" value="ECO:0007669"/>
    <property type="project" value="UniProtKB-KW"/>
</dbReference>
<dbReference type="FunFam" id="3.80.10.10:FF:000364">
    <property type="entry name" value="NLR family CARD domain containing 4"/>
    <property type="match status" value="1"/>
</dbReference>
<proteinExistence type="predicted"/>
<evidence type="ECO:0000256" key="8">
    <source>
        <dbReference type="ARBA" id="ARBA00022741"/>
    </source>
</evidence>
<evidence type="ECO:0000256" key="4">
    <source>
        <dbReference type="ARBA" id="ARBA00022588"/>
    </source>
</evidence>
<keyword evidence="6" id="KW-0053">Apoptosis</keyword>
<dbReference type="InterPro" id="IPR040535">
    <property type="entry name" value="NLRC4_HD"/>
</dbReference>
<dbReference type="GO" id="GO:0042742">
    <property type="term" value="P:defense response to bacterium"/>
    <property type="evidence" value="ECO:0007669"/>
    <property type="project" value="TreeGrafter"/>
</dbReference>
<reference evidence="15" key="1">
    <citation type="submission" date="2025-08" db="UniProtKB">
        <authorList>
            <consortium name="Ensembl"/>
        </authorList>
    </citation>
    <scope>IDENTIFICATION</scope>
</reference>
<dbReference type="GO" id="GO:0005829">
    <property type="term" value="C:cytosol"/>
    <property type="evidence" value="ECO:0007669"/>
    <property type="project" value="UniProtKB-SubCell"/>
</dbReference>
<dbReference type="InterPro" id="IPR001315">
    <property type="entry name" value="CARD"/>
</dbReference>
<evidence type="ECO:0000259" key="13">
    <source>
        <dbReference type="PROSITE" id="PS50209"/>
    </source>
</evidence>
<dbReference type="OrthoDB" id="120976at2759"/>
<accession>A0A8C5R4E6</accession>
<sequence length="1012" mass="116062">MNTIKKKYSELIQRLGKPTSLQIVDDLFAKDILSVEEMNTIVSEKVAQNLARNLVLMVLKKGDESCKYFLKVLENRDRHFFQDLMGQYMMGDVTEEDVENLAQYLKHLYQSPFFRNFHPLGEETDIDILFDLGTTYKDHLLWEKDTLNRKRKQLNLDEVLHNLQSPCIIEGEAGKGKTTILKRIAMMWASEKHAALSTYKLVFFVTLRGTSEGLYETLDDQVFSVNSKWHKTSFMEKIWKLGKNVLFLLDGYDEFQSQSCKEIDDLIKENHRFNSTIIVSTRTETVGKVRKFGALIVETSDFTEENAKELIENVLEEKEANALLAQIEESNFIKNLMKTPLFVVIACILRMGEKDFKMNTQTALFRTLYELMVERGKYKTEKRKIRVVKENIKECGELALKGLFQHMFDFHNDHLFDIEEEILLNIGLLNKYTAQRHKPTYRFFHTSFQEYVAGRRLSELLSSEDTSDANKGQSYLNKIDSFWDITNTYSNLLLYTCGSSKTATQKILNHIVGVCKKDTINYSKDLVEFGVNLFYESATKTELSKEFESFFSNKTMYINTNNILSHHFEFFEHLPNCLSALDVIKLDLFGICNNDTTNGNSQNKQAVVCKTYIPERAVKLFFDWNQTLQTLEVTLKNFDKLDKQDIRYLSKICCSAKRLRLNVKRSAGITGALTRVLESCKNMQDLIVDSTPLSNEDENRIADMIVMRSLSLSNALLRQQPDGLLCGISKLVNLEKLVLHNVQMSENDAKTLAEGIEKLSKLIILNLSILPEIGNGIEHIAQAVAVSCPQLEELKFSDCCLTGRALISLSENFNMLPNIKLLDFSKNYLEQDGNQSVKELAKAFNHLPTLEVLLLPGGVDVKLCLDELLHQLKMRPRLSKLGLKSWNLADSDMVKLATHFNDGFKNLAFLDLSNNCSTSNGWIALTDGLQNLKNLAHFNFSTKNLFTPDADLVLNLSRIITGLEFLCSLELNNWELDHIDLDRLKNSKNMMHRQELLGSHFFQVGNIEEENR</sequence>
<evidence type="ECO:0000256" key="5">
    <source>
        <dbReference type="ARBA" id="ARBA00022614"/>
    </source>
</evidence>
<keyword evidence="4" id="KW-0399">Innate immunity</keyword>
<dbReference type="InterPro" id="IPR027417">
    <property type="entry name" value="P-loop_NTPase"/>
</dbReference>
<name>A0A8C5R4E6_9ANUR</name>
<feature type="domain" description="NACHT" evidence="14">
    <location>
        <begin position="165"/>
        <end position="283"/>
    </location>
</feature>
<keyword evidence="8" id="KW-0547">Nucleotide-binding</keyword>
<feature type="domain" description="CARD" evidence="13">
    <location>
        <begin position="1"/>
        <end position="88"/>
    </location>
</feature>
<dbReference type="Pfam" id="PF22524">
    <property type="entry name" value="WHD_Nlrc4"/>
    <property type="match status" value="1"/>
</dbReference>
<dbReference type="PANTHER" id="PTHR47688:SF1">
    <property type="entry name" value="NLR FAMILY CARD DOMAIN-CONTAINING PROTEIN 4"/>
    <property type="match status" value="1"/>
</dbReference>
<dbReference type="PROSITE" id="PS50209">
    <property type="entry name" value="CARD"/>
    <property type="match status" value="1"/>
</dbReference>
<dbReference type="GeneTree" id="ENSGT00940000161744"/>
<dbReference type="PANTHER" id="PTHR47688">
    <property type="entry name" value="NLR FAMILY CARD DOMAIN-CONTAINING PROTEIN 4"/>
    <property type="match status" value="1"/>
</dbReference>
<evidence type="ECO:0000313" key="16">
    <source>
        <dbReference type="Proteomes" id="UP000694569"/>
    </source>
</evidence>
<dbReference type="CDD" id="cd01671">
    <property type="entry name" value="CARD"/>
    <property type="match status" value="1"/>
</dbReference>
<dbReference type="AlphaFoldDB" id="A0A8C5R4E6"/>
<dbReference type="SUPFAM" id="SSF52540">
    <property type="entry name" value="P-loop containing nucleoside triphosphate hydrolases"/>
    <property type="match status" value="1"/>
</dbReference>
<reference evidence="15" key="2">
    <citation type="submission" date="2025-09" db="UniProtKB">
        <authorList>
            <consortium name="Ensembl"/>
        </authorList>
    </citation>
    <scope>IDENTIFICATION</scope>
</reference>
<dbReference type="InterPro" id="IPR032675">
    <property type="entry name" value="LRR_dom_sf"/>
</dbReference>
<dbReference type="Pfam" id="PF17889">
    <property type="entry name" value="NLRC4_HD"/>
    <property type="match status" value="1"/>
</dbReference>
<dbReference type="Pfam" id="PF00619">
    <property type="entry name" value="CARD"/>
    <property type="match status" value="1"/>
</dbReference>
<evidence type="ECO:0000256" key="12">
    <source>
        <dbReference type="ARBA" id="ARBA00030378"/>
    </source>
</evidence>
<dbReference type="InterPro" id="IPR053882">
    <property type="entry name" value="Nlrc4-like_WHD"/>
</dbReference>